<proteinExistence type="predicted"/>
<dbReference type="AlphaFoldDB" id="A0A521E835"/>
<evidence type="ECO:0000256" key="1">
    <source>
        <dbReference type="ARBA" id="ARBA00004202"/>
    </source>
</evidence>
<dbReference type="PANTHER" id="PTHR42771:SF2">
    <property type="entry name" value="IRON(3+)-HYDROXAMATE IMPORT ATP-BINDING PROTEIN FHUC"/>
    <property type="match status" value="1"/>
</dbReference>
<protein>
    <submittedName>
        <fullName evidence="11">Iron complex transport system ATP-binding protein</fullName>
    </submittedName>
</protein>
<reference evidence="11 12" key="1">
    <citation type="submission" date="2017-05" db="EMBL/GenBank/DDBJ databases">
        <authorList>
            <person name="Varghese N."/>
            <person name="Submissions S."/>
        </authorList>
    </citation>
    <scope>NUCLEOTIDE SEQUENCE [LARGE SCALE GENOMIC DNA]</scope>
    <source>
        <strain evidence="11 12">DSM 27040</strain>
    </source>
</reference>
<dbReference type="Gene3D" id="3.40.50.300">
    <property type="entry name" value="P-loop containing nucleotide triphosphate hydrolases"/>
    <property type="match status" value="1"/>
</dbReference>
<dbReference type="FunFam" id="3.40.50.300:FF:000134">
    <property type="entry name" value="Iron-enterobactin ABC transporter ATP-binding protein"/>
    <property type="match status" value="1"/>
</dbReference>
<evidence type="ECO:0000313" key="12">
    <source>
        <dbReference type="Proteomes" id="UP000319040"/>
    </source>
</evidence>
<evidence type="ECO:0000313" key="11">
    <source>
        <dbReference type="EMBL" id="SMO80115.1"/>
    </source>
</evidence>
<dbReference type="GO" id="GO:0005886">
    <property type="term" value="C:plasma membrane"/>
    <property type="evidence" value="ECO:0007669"/>
    <property type="project" value="UniProtKB-SubCell"/>
</dbReference>
<evidence type="ECO:0000256" key="3">
    <source>
        <dbReference type="ARBA" id="ARBA00022475"/>
    </source>
</evidence>
<dbReference type="SMART" id="SM00382">
    <property type="entry name" value="AAA"/>
    <property type="match status" value="1"/>
</dbReference>
<dbReference type="GO" id="GO:0005524">
    <property type="term" value="F:ATP binding"/>
    <property type="evidence" value="ECO:0007669"/>
    <property type="project" value="UniProtKB-KW"/>
</dbReference>
<evidence type="ECO:0000256" key="2">
    <source>
        <dbReference type="ARBA" id="ARBA00022448"/>
    </source>
</evidence>
<dbReference type="OrthoDB" id="9787851at2"/>
<dbReference type="InterPro" id="IPR027417">
    <property type="entry name" value="P-loop_NTPase"/>
</dbReference>
<dbReference type="Proteomes" id="UP000319040">
    <property type="component" value="Unassembled WGS sequence"/>
</dbReference>
<keyword evidence="6 11" id="KW-0067">ATP-binding</keyword>
<evidence type="ECO:0000256" key="6">
    <source>
        <dbReference type="ARBA" id="ARBA00022840"/>
    </source>
</evidence>
<accession>A0A521E835</accession>
<keyword evidence="5" id="KW-0547">Nucleotide-binding</keyword>
<keyword evidence="3" id="KW-1003">Cell membrane</keyword>
<evidence type="ECO:0000256" key="7">
    <source>
        <dbReference type="ARBA" id="ARBA00023004"/>
    </source>
</evidence>
<keyword evidence="12" id="KW-1185">Reference proteome</keyword>
<dbReference type="PROSITE" id="PS50893">
    <property type="entry name" value="ABC_TRANSPORTER_2"/>
    <property type="match status" value="1"/>
</dbReference>
<gene>
    <name evidence="11" type="ORF">SAMN06265379_10820</name>
</gene>
<comment type="subcellular location">
    <subcellularLocation>
        <location evidence="1">Cell membrane</location>
        <topology evidence="1">Peripheral membrane protein</topology>
    </subcellularLocation>
</comment>
<keyword evidence="7" id="KW-0408">Iron</keyword>
<dbReference type="GO" id="GO:0016887">
    <property type="term" value="F:ATP hydrolysis activity"/>
    <property type="evidence" value="ECO:0007669"/>
    <property type="project" value="InterPro"/>
</dbReference>
<evidence type="ECO:0000259" key="10">
    <source>
        <dbReference type="PROSITE" id="PS50893"/>
    </source>
</evidence>
<sequence>MQQTKKLFLRTDQLTIGYDKQALPLHENINVSVKPGQFTCLLGPNGAGKSTLIKTLCGFIKPMSGQVWYGNEKIERIPEAQRAKKISVVLTDRLDVQNLSVFELVALGRTPYTGFFGKLLPRDIQLVYHAIEEVGLKGYTQKSIDKMSDGERQKAMIAKALVQETPFIILDEPAAFLDLPAKIEIMQLLRRLSKEKNRGILLSTHDLEMALQTADKIWLMAQGKTLQEGIPEDLVLNNQFKHFFEREGIQFDNYTGTFKYHKQIQHKINLKGEGNACNWVARALHRIGFATVDEGSKYTVQIYHNVPSQFALYHSNKLVLRCNTIEELMEGVVRAVAAKP</sequence>
<keyword evidence="2" id="KW-0813">Transport</keyword>
<dbReference type="GO" id="GO:0006826">
    <property type="term" value="P:iron ion transport"/>
    <property type="evidence" value="ECO:0007669"/>
    <property type="project" value="UniProtKB-KW"/>
</dbReference>
<dbReference type="EMBL" id="FXTB01000008">
    <property type="protein sequence ID" value="SMO80115.1"/>
    <property type="molecule type" value="Genomic_DNA"/>
</dbReference>
<evidence type="ECO:0000256" key="8">
    <source>
        <dbReference type="ARBA" id="ARBA00023065"/>
    </source>
</evidence>
<dbReference type="InterPro" id="IPR003593">
    <property type="entry name" value="AAA+_ATPase"/>
</dbReference>
<name>A0A521E835_SACCC</name>
<dbReference type="SUPFAM" id="SSF52540">
    <property type="entry name" value="P-loop containing nucleoside triphosphate hydrolases"/>
    <property type="match status" value="1"/>
</dbReference>
<evidence type="ECO:0000256" key="4">
    <source>
        <dbReference type="ARBA" id="ARBA00022496"/>
    </source>
</evidence>
<dbReference type="Pfam" id="PF00005">
    <property type="entry name" value="ABC_tran"/>
    <property type="match status" value="1"/>
</dbReference>
<feature type="domain" description="ABC transporter" evidence="10">
    <location>
        <begin position="9"/>
        <end position="247"/>
    </location>
</feature>
<evidence type="ECO:0000256" key="9">
    <source>
        <dbReference type="ARBA" id="ARBA00023136"/>
    </source>
</evidence>
<evidence type="ECO:0000256" key="5">
    <source>
        <dbReference type="ARBA" id="ARBA00022741"/>
    </source>
</evidence>
<dbReference type="InterPro" id="IPR003439">
    <property type="entry name" value="ABC_transporter-like_ATP-bd"/>
</dbReference>
<keyword evidence="8" id="KW-0406">Ion transport</keyword>
<keyword evidence="9" id="KW-0472">Membrane</keyword>
<keyword evidence="4" id="KW-0410">Iron transport</keyword>
<dbReference type="PANTHER" id="PTHR42771">
    <property type="entry name" value="IRON(3+)-HYDROXAMATE IMPORT ATP-BINDING PROTEIN FHUC"/>
    <property type="match status" value="1"/>
</dbReference>
<dbReference type="InterPro" id="IPR051535">
    <property type="entry name" value="Siderophore_ABC-ATPase"/>
</dbReference>
<dbReference type="RefSeq" id="WP_142534079.1">
    <property type="nucleotide sequence ID" value="NZ_FXTB01000008.1"/>
</dbReference>
<dbReference type="CDD" id="cd03214">
    <property type="entry name" value="ABC_Iron-Siderophores_B12_Hemin"/>
    <property type="match status" value="1"/>
</dbReference>
<organism evidence="11 12">
    <name type="scientific">Saccharicrinis carchari</name>
    <dbReference type="NCBI Taxonomy" id="1168039"/>
    <lineage>
        <taxon>Bacteria</taxon>
        <taxon>Pseudomonadati</taxon>
        <taxon>Bacteroidota</taxon>
        <taxon>Bacteroidia</taxon>
        <taxon>Marinilabiliales</taxon>
        <taxon>Marinilabiliaceae</taxon>
        <taxon>Saccharicrinis</taxon>
    </lineage>
</organism>